<gene>
    <name evidence="4" type="ORF">VSDG_00125</name>
</gene>
<dbReference type="InterPro" id="IPR051425">
    <property type="entry name" value="Formin_Homology"/>
</dbReference>
<comment type="caution">
    <text evidence="4">The sequence shown here is derived from an EMBL/GenBank/DDBJ whole genome shotgun (WGS) entry which is preliminary data.</text>
</comment>
<evidence type="ECO:0000256" key="3">
    <source>
        <dbReference type="SAM" id="SignalP"/>
    </source>
</evidence>
<feature type="compositionally biased region" description="Polar residues" evidence="1">
    <location>
        <begin position="691"/>
        <end position="701"/>
    </location>
</feature>
<feature type="compositionally biased region" description="Pro residues" evidence="1">
    <location>
        <begin position="456"/>
        <end position="473"/>
    </location>
</feature>
<feature type="signal peptide" evidence="3">
    <location>
        <begin position="1"/>
        <end position="20"/>
    </location>
</feature>
<feature type="compositionally biased region" description="Basic and acidic residues" evidence="1">
    <location>
        <begin position="395"/>
        <end position="404"/>
    </location>
</feature>
<keyword evidence="2" id="KW-0812">Transmembrane</keyword>
<feature type="chain" id="PRO_5018988624" description="Autophagy-related protein 27" evidence="3">
    <location>
        <begin position="21"/>
        <end position="710"/>
    </location>
</feature>
<dbReference type="STRING" id="252740.A0A423WQT1"/>
<dbReference type="AlphaFoldDB" id="A0A423WQT1"/>
<feature type="transmembrane region" description="Helical" evidence="2">
    <location>
        <begin position="476"/>
        <end position="498"/>
    </location>
</feature>
<evidence type="ECO:0000256" key="2">
    <source>
        <dbReference type="SAM" id="Phobius"/>
    </source>
</evidence>
<dbReference type="EMBL" id="LJZO01000001">
    <property type="protein sequence ID" value="ROW05614.1"/>
    <property type="molecule type" value="Genomic_DNA"/>
</dbReference>
<sequence>MRGLLKAGVLLAPALAGAVALEEEQDSISSAIITLHLPEAADETAMSHDLTFQFNILESNDACGYGNVTIEGQDLPEGGSGSLVMKEDIVDASWNFTCVAWNGKPQEQLLSLNIETINGQPIEDVGFTLRFQQVAPVWISDIEGDASMTRLHSLRQAEPKHNCDDNDDNDEIDLDAEMAELDYLRWQVAELSHEIRAKEQRLADALGWDRHIQDCDSLKGQSSLSMVASITMDLMDLTDLTDPDPMDTALRASTTGTRGRISLNTKDMATIPKTGHTLPLLLPMDDLASLTRLLSANFGPPPPHHGEHPPPPPHHGEHPPPPPPPVLYPEEPDLIKALYDFIHPGPPPMPEGNPHREGPQHFDEPERPHSHEGKPRPQGHEDHKPFDDVAQPDIESEKQDKDETSAAEADSQPGEGLDHPTIDEFELRRDYEHGPPRDAPPPPPPHDGPHNAPGLAGPPPPPPPPPPHRPPPHGPILIHVASALVSLILFGVFGSVLYQRYVRKSIRTPRRHRGYSSAPWYKKMCFGPHYYEISEDEEKEAMLRGSDEDSDNEDGDEDLVARDISQFRTAADVVSEMAAVEDGRMMGHSPQPSQVIPAPMLSAAAPMTHQMQAYAPTNAVPVPMSNAQMTVDPATMAAMAAMFPDLHHDDEMAEELPAYQEADRDSEADTDEFASSLVSDGYRPGCAGASYTPSESGSQGASDILGDTKN</sequence>
<proteinExistence type="predicted"/>
<dbReference type="PANTHER" id="PTHR45725">
    <property type="entry name" value="FORMIN HOMOLOGY 2 FAMILY MEMBER"/>
    <property type="match status" value="1"/>
</dbReference>
<keyword evidence="5" id="KW-1185">Reference proteome</keyword>
<evidence type="ECO:0000256" key="1">
    <source>
        <dbReference type="SAM" id="MobiDB-lite"/>
    </source>
</evidence>
<reference evidence="4 5" key="1">
    <citation type="submission" date="2015-09" db="EMBL/GenBank/DDBJ databases">
        <title>Host preference determinants of Valsa canker pathogens revealed by comparative genomics.</title>
        <authorList>
            <person name="Yin Z."/>
            <person name="Huang L."/>
        </authorList>
    </citation>
    <scope>NUCLEOTIDE SEQUENCE [LARGE SCALE GENOMIC DNA]</scope>
    <source>
        <strain evidence="4 5">YSFL</strain>
    </source>
</reference>
<dbReference type="Proteomes" id="UP000284375">
    <property type="component" value="Unassembled WGS sequence"/>
</dbReference>
<name>A0A423WQT1_CYTCH</name>
<keyword evidence="2" id="KW-0472">Membrane</keyword>
<feature type="region of interest" description="Disordered" evidence="1">
    <location>
        <begin position="294"/>
        <end position="473"/>
    </location>
</feature>
<organism evidence="4 5">
    <name type="scientific">Cytospora chrysosperma</name>
    <name type="common">Cytospora canker fungus</name>
    <name type="synonym">Sphaeria chrysosperma</name>
    <dbReference type="NCBI Taxonomy" id="252740"/>
    <lineage>
        <taxon>Eukaryota</taxon>
        <taxon>Fungi</taxon>
        <taxon>Dikarya</taxon>
        <taxon>Ascomycota</taxon>
        <taxon>Pezizomycotina</taxon>
        <taxon>Sordariomycetes</taxon>
        <taxon>Sordariomycetidae</taxon>
        <taxon>Diaporthales</taxon>
        <taxon>Cytosporaceae</taxon>
        <taxon>Cytospora</taxon>
    </lineage>
</organism>
<accession>A0A423WQT1</accession>
<protein>
    <recommendedName>
        <fullName evidence="6">Autophagy-related protein 27</fullName>
    </recommendedName>
</protein>
<evidence type="ECO:0000313" key="5">
    <source>
        <dbReference type="Proteomes" id="UP000284375"/>
    </source>
</evidence>
<feature type="compositionally biased region" description="Basic and acidic residues" evidence="1">
    <location>
        <begin position="353"/>
        <end position="387"/>
    </location>
</feature>
<dbReference type="PANTHER" id="PTHR45725:SF10">
    <property type="entry name" value="FH2 DOMAIN-CONTAINING PROTEIN"/>
    <property type="match status" value="1"/>
</dbReference>
<keyword evidence="3" id="KW-0732">Signal</keyword>
<evidence type="ECO:0000313" key="4">
    <source>
        <dbReference type="EMBL" id="ROW05614.1"/>
    </source>
</evidence>
<feature type="compositionally biased region" description="Pro residues" evidence="1">
    <location>
        <begin position="437"/>
        <end position="446"/>
    </location>
</feature>
<feature type="compositionally biased region" description="Basic and acidic residues" evidence="1">
    <location>
        <begin position="304"/>
        <end position="318"/>
    </location>
</feature>
<keyword evidence="2" id="KW-1133">Transmembrane helix</keyword>
<feature type="compositionally biased region" description="Basic and acidic residues" evidence="1">
    <location>
        <begin position="416"/>
        <end position="436"/>
    </location>
</feature>
<dbReference type="OrthoDB" id="4225201at2759"/>
<evidence type="ECO:0008006" key="6">
    <source>
        <dbReference type="Google" id="ProtNLM"/>
    </source>
</evidence>
<feature type="region of interest" description="Disordered" evidence="1">
    <location>
        <begin position="661"/>
        <end position="710"/>
    </location>
</feature>